<sequence>MRCAVKFEPLACYTISQEPWHGYCITREIPIYSTTSTPQNHSLSLARHLPPPLQSAFASQITPHPTSAPKTPTTSRNTPSTLTPLLSTDPLLLAPATFSASVLLPNMGTYENSKPVSPPRPISPSTTTFHSTRLATSPCRLSNQGTKRAVYPRQQ</sequence>
<feature type="compositionally biased region" description="Low complexity" evidence="1">
    <location>
        <begin position="69"/>
        <end position="86"/>
    </location>
</feature>
<dbReference type="Proteomes" id="UP000276215">
    <property type="component" value="Unassembled WGS sequence"/>
</dbReference>
<evidence type="ECO:0000313" key="2">
    <source>
        <dbReference type="EMBL" id="RPA97114.1"/>
    </source>
</evidence>
<gene>
    <name evidence="2" type="ORF">L873DRAFT_1149266</name>
</gene>
<accession>A0A3N4JTT2</accession>
<feature type="compositionally biased region" description="Polar residues" evidence="1">
    <location>
        <begin position="56"/>
        <end position="65"/>
    </location>
</feature>
<evidence type="ECO:0000313" key="3">
    <source>
        <dbReference type="Proteomes" id="UP000276215"/>
    </source>
</evidence>
<evidence type="ECO:0000256" key="1">
    <source>
        <dbReference type="SAM" id="MobiDB-lite"/>
    </source>
</evidence>
<feature type="region of interest" description="Disordered" evidence="1">
    <location>
        <begin position="56"/>
        <end position="86"/>
    </location>
</feature>
<organism evidence="2 3">
    <name type="scientific">Choiromyces venosus 120613-1</name>
    <dbReference type="NCBI Taxonomy" id="1336337"/>
    <lineage>
        <taxon>Eukaryota</taxon>
        <taxon>Fungi</taxon>
        <taxon>Dikarya</taxon>
        <taxon>Ascomycota</taxon>
        <taxon>Pezizomycotina</taxon>
        <taxon>Pezizomycetes</taxon>
        <taxon>Pezizales</taxon>
        <taxon>Tuberaceae</taxon>
        <taxon>Choiromyces</taxon>
    </lineage>
</organism>
<feature type="region of interest" description="Disordered" evidence="1">
    <location>
        <begin position="111"/>
        <end position="132"/>
    </location>
</feature>
<name>A0A3N4JTT2_9PEZI</name>
<keyword evidence="3" id="KW-1185">Reference proteome</keyword>
<proteinExistence type="predicted"/>
<dbReference type="AlphaFoldDB" id="A0A3N4JTT2"/>
<reference evidence="2 3" key="1">
    <citation type="journal article" date="2018" name="Nat. Ecol. Evol.">
        <title>Pezizomycetes genomes reveal the molecular basis of ectomycorrhizal truffle lifestyle.</title>
        <authorList>
            <person name="Murat C."/>
            <person name="Payen T."/>
            <person name="Noel B."/>
            <person name="Kuo A."/>
            <person name="Morin E."/>
            <person name="Chen J."/>
            <person name="Kohler A."/>
            <person name="Krizsan K."/>
            <person name="Balestrini R."/>
            <person name="Da Silva C."/>
            <person name="Montanini B."/>
            <person name="Hainaut M."/>
            <person name="Levati E."/>
            <person name="Barry K.W."/>
            <person name="Belfiori B."/>
            <person name="Cichocki N."/>
            <person name="Clum A."/>
            <person name="Dockter R.B."/>
            <person name="Fauchery L."/>
            <person name="Guy J."/>
            <person name="Iotti M."/>
            <person name="Le Tacon F."/>
            <person name="Lindquist E.A."/>
            <person name="Lipzen A."/>
            <person name="Malagnac F."/>
            <person name="Mello A."/>
            <person name="Molinier V."/>
            <person name="Miyauchi S."/>
            <person name="Poulain J."/>
            <person name="Riccioni C."/>
            <person name="Rubini A."/>
            <person name="Sitrit Y."/>
            <person name="Splivallo R."/>
            <person name="Traeger S."/>
            <person name="Wang M."/>
            <person name="Zifcakova L."/>
            <person name="Wipf D."/>
            <person name="Zambonelli A."/>
            <person name="Paolocci F."/>
            <person name="Nowrousian M."/>
            <person name="Ottonello S."/>
            <person name="Baldrian P."/>
            <person name="Spatafora J.W."/>
            <person name="Henrissat B."/>
            <person name="Nagy L.G."/>
            <person name="Aury J.M."/>
            <person name="Wincker P."/>
            <person name="Grigoriev I.V."/>
            <person name="Bonfante P."/>
            <person name="Martin F.M."/>
        </authorList>
    </citation>
    <scope>NUCLEOTIDE SEQUENCE [LARGE SCALE GENOMIC DNA]</scope>
    <source>
        <strain evidence="2 3">120613-1</strain>
    </source>
</reference>
<protein>
    <submittedName>
        <fullName evidence="2">Uncharacterized protein</fullName>
    </submittedName>
</protein>
<dbReference type="EMBL" id="ML120407">
    <property type="protein sequence ID" value="RPA97114.1"/>
    <property type="molecule type" value="Genomic_DNA"/>
</dbReference>